<gene>
    <name evidence="1" type="ORF">BLAHAN_06969</name>
</gene>
<keyword evidence="2" id="KW-1185">Reference proteome</keyword>
<evidence type="ECO:0000313" key="2">
    <source>
        <dbReference type="Proteomes" id="UP000003755"/>
    </source>
</evidence>
<name>C9LC11_BLAHA</name>
<sequence length="70" mass="7746">MIYATSSKNVKNQKGGYGMKAINNAAKNKETLTCACNNCDPKDVCYLCDVRDHCQTCDSEWCSPFVGDKD</sequence>
<dbReference type="HOGENOM" id="CLU_2749708_0_0_9"/>
<comment type="caution">
    <text evidence="1">The sequence shown here is derived from an EMBL/GenBank/DDBJ whole genome shotgun (WGS) entry which is preliminary data.</text>
</comment>
<proteinExistence type="predicted"/>
<organism evidence="1 2">
    <name type="scientific">Blautia hansenii DSM 20583</name>
    <dbReference type="NCBI Taxonomy" id="537007"/>
    <lineage>
        <taxon>Bacteria</taxon>
        <taxon>Bacillati</taxon>
        <taxon>Bacillota</taxon>
        <taxon>Clostridia</taxon>
        <taxon>Lachnospirales</taxon>
        <taxon>Lachnospiraceae</taxon>
        <taxon>Blautia</taxon>
    </lineage>
</organism>
<dbReference type="EMBL" id="ABYU02000049">
    <property type="protein sequence ID" value="EEX20235.1"/>
    <property type="molecule type" value="Genomic_DNA"/>
</dbReference>
<dbReference type="AlphaFoldDB" id="C9LC11"/>
<reference evidence="1" key="1">
    <citation type="submission" date="2009-09" db="EMBL/GenBank/DDBJ databases">
        <authorList>
            <person name="Weinstock G."/>
            <person name="Sodergren E."/>
            <person name="Clifton S."/>
            <person name="Fulton L."/>
            <person name="Fulton B."/>
            <person name="Courtney L."/>
            <person name="Fronick C."/>
            <person name="Harrison M."/>
            <person name="Strong C."/>
            <person name="Farmer C."/>
            <person name="Delahaunty K."/>
            <person name="Markovic C."/>
            <person name="Hall O."/>
            <person name="Minx P."/>
            <person name="Tomlinson C."/>
            <person name="Mitreva M."/>
            <person name="Nelson J."/>
            <person name="Hou S."/>
            <person name="Wollam A."/>
            <person name="Pepin K.H."/>
            <person name="Johnson M."/>
            <person name="Bhonagiri V."/>
            <person name="Nash W.E."/>
            <person name="Warren W."/>
            <person name="Chinwalla A."/>
            <person name="Mardis E.R."/>
            <person name="Wilson R.K."/>
        </authorList>
    </citation>
    <scope>NUCLEOTIDE SEQUENCE [LARGE SCALE GENOMIC DNA]</scope>
    <source>
        <strain evidence="1">DSM 20583</strain>
    </source>
</reference>
<dbReference type="STRING" id="537007.BLAHAN_06969"/>
<protein>
    <submittedName>
        <fullName evidence="1">Uncharacterized protein</fullName>
    </submittedName>
</protein>
<evidence type="ECO:0000313" key="1">
    <source>
        <dbReference type="EMBL" id="EEX20235.1"/>
    </source>
</evidence>
<dbReference type="Proteomes" id="UP000003755">
    <property type="component" value="Unassembled WGS sequence"/>
</dbReference>
<accession>C9LC11</accession>